<dbReference type="EMBL" id="BEXT01000001">
    <property type="protein sequence ID" value="GBC62906.1"/>
    <property type="molecule type" value="Genomic_DNA"/>
</dbReference>
<protein>
    <submittedName>
        <fullName evidence="3">Universal stress protein UspA</fullName>
    </submittedName>
</protein>
<dbReference type="PANTHER" id="PTHR46268">
    <property type="entry name" value="STRESS RESPONSE PROTEIN NHAX"/>
    <property type="match status" value="1"/>
</dbReference>
<dbReference type="AlphaFoldDB" id="A0A401G123"/>
<evidence type="ECO:0000259" key="2">
    <source>
        <dbReference type="Pfam" id="PF00582"/>
    </source>
</evidence>
<dbReference type="Proteomes" id="UP000288096">
    <property type="component" value="Unassembled WGS sequence"/>
</dbReference>
<keyword evidence="4" id="KW-1185">Reference proteome</keyword>
<dbReference type="InterPro" id="IPR006016">
    <property type="entry name" value="UspA"/>
</dbReference>
<dbReference type="OrthoDB" id="5419113at2"/>
<feature type="domain" description="UspA" evidence="2">
    <location>
        <begin position="2"/>
        <end position="130"/>
    </location>
</feature>
<reference evidence="4" key="2">
    <citation type="submission" date="2019-01" db="EMBL/GenBank/DDBJ databases">
        <title>Genome sequence of Desulfonema ishimotonii strain Tokyo 01.</title>
        <authorList>
            <person name="Fukui M."/>
        </authorList>
    </citation>
    <scope>NUCLEOTIDE SEQUENCE [LARGE SCALE GENOMIC DNA]</scope>
    <source>
        <strain evidence="4">Tokyo 01</strain>
    </source>
</reference>
<reference evidence="4" key="1">
    <citation type="submission" date="2017-11" db="EMBL/GenBank/DDBJ databases">
        <authorList>
            <person name="Watanabe M."/>
            <person name="Kojima H."/>
        </authorList>
    </citation>
    <scope>NUCLEOTIDE SEQUENCE [LARGE SCALE GENOMIC DNA]</scope>
    <source>
        <strain evidence="4">Tokyo 01</strain>
    </source>
</reference>
<dbReference type="SUPFAM" id="SSF52402">
    <property type="entry name" value="Adenine nucleotide alpha hydrolases-like"/>
    <property type="match status" value="1"/>
</dbReference>
<dbReference type="InterPro" id="IPR014729">
    <property type="entry name" value="Rossmann-like_a/b/a_fold"/>
</dbReference>
<gene>
    <name evidence="3" type="ORF">DENIS_3890</name>
</gene>
<accession>A0A401G123</accession>
<sequence>MKIMVGYDGSNAGKEALNLGVKHAKAFNAEIHVVHSMSGGSEENLAEIQAAEEGLAYAQSFCDDLGIPCKTHLLIRGFSAGEDLVKFAEEHRIDEMVVGVRRRSRVGKIIFGSVARHVIMAAPCPVVSVK</sequence>
<comment type="caution">
    <text evidence="3">The sequence shown here is derived from an EMBL/GenBank/DDBJ whole genome shotgun (WGS) entry which is preliminary data.</text>
</comment>
<dbReference type="Gene3D" id="3.40.50.620">
    <property type="entry name" value="HUPs"/>
    <property type="match status" value="1"/>
</dbReference>
<proteinExistence type="inferred from homology"/>
<dbReference type="CDD" id="cd00293">
    <property type="entry name" value="USP-like"/>
    <property type="match status" value="1"/>
</dbReference>
<evidence type="ECO:0000313" key="3">
    <source>
        <dbReference type="EMBL" id="GBC62906.1"/>
    </source>
</evidence>
<dbReference type="PANTHER" id="PTHR46268:SF15">
    <property type="entry name" value="UNIVERSAL STRESS PROTEIN HP_0031"/>
    <property type="match status" value="1"/>
</dbReference>
<evidence type="ECO:0000256" key="1">
    <source>
        <dbReference type="ARBA" id="ARBA00008791"/>
    </source>
</evidence>
<name>A0A401G123_9BACT</name>
<dbReference type="InterPro" id="IPR006015">
    <property type="entry name" value="Universal_stress_UspA"/>
</dbReference>
<organism evidence="3 4">
    <name type="scientific">Desulfonema ishimotonii</name>
    <dbReference type="NCBI Taxonomy" id="45657"/>
    <lineage>
        <taxon>Bacteria</taxon>
        <taxon>Pseudomonadati</taxon>
        <taxon>Thermodesulfobacteriota</taxon>
        <taxon>Desulfobacteria</taxon>
        <taxon>Desulfobacterales</taxon>
        <taxon>Desulfococcaceae</taxon>
        <taxon>Desulfonema</taxon>
    </lineage>
</organism>
<dbReference type="PRINTS" id="PR01438">
    <property type="entry name" value="UNVRSLSTRESS"/>
</dbReference>
<evidence type="ECO:0000313" key="4">
    <source>
        <dbReference type="Proteomes" id="UP000288096"/>
    </source>
</evidence>
<comment type="similarity">
    <text evidence="1">Belongs to the universal stress protein A family.</text>
</comment>
<dbReference type="RefSeq" id="WP_124330039.1">
    <property type="nucleotide sequence ID" value="NZ_BEXT01000001.1"/>
</dbReference>
<dbReference type="Pfam" id="PF00582">
    <property type="entry name" value="Usp"/>
    <property type="match status" value="1"/>
</dbReference>